<dbReference type="AlphaFoldDB" id="A0A1E3H8A6"/>
<comment type="caution">
    <text evidence="3">The sequence shown here is derived from an EMBL/GenBank/DDBJ whole genome shotgun (WGS) entry which is preliminary data.</text>
</comment>
<dbReference type="PATRIC" id="fig|1439726.3.peg.686"/>
<sequence length="369" mass="38561">MKPIFSELYTSTPSTAGRKSAATVASRIDQAFETAGDTDVGSRIAQAFDAASDSTGTSFEYLVKTAQRESAMNPEAKARTSSATGLFQFIESTWLETLKKSGEELGLGRFADQVTVTESGKYTVADPKLRQEILALRKDPEISSMMAGALTRQNAQFLNGRIGREPSDGELYIAHFLGAGGAAKLIRLAESAPEMDAAQVFSKQAAANRSIFYEKDGSGRSVAEVYDRLVTSHDSPTRTMLAAMPKAGETTAATAYADSNTGTDGTAASRVASGWRAADPDAAFDALFRNDGGAAVPLASAFWKGFAATPGLFALAVAEDDAAATAAAVPGPLSTSPSLVSHSAVAAGIPADAPLDLGQFLKPEARRRI</sequence>
<evidence type="ECO:0000313" key="3">
    <source>
        <dbReference type="EMBL" id="ODN72026.1"/>
    </source>
</evidence>
<dbReference type="SUPFAM" id="SSF53955">
    <property type="entry name" value="Lysozyme-like"/>
    <property type="match status" value="1"/>
</dbReference>
<dbReference type="Gene3D" id="1.10.530.10">
    <property type="match status" value="1"/>
</dbReference>
<evidence type="ECO:0000256" key="1">
    <source>
        <dbReference type="ARBA" id="ARBA00009387"/>
    </source>
</evidence>
<evidence type="ECO:0000259" key="2">
    <source>
        <dbReference type="Pfam" id="PF01464"/>
    </source>
</evidence>
<protein>
    <recommendedName>
        <fullName evidence="2">Transglycosylase SLT domain-containing protein</fullName>
    </recommendedName>
</protein>
<dbReference type="Proteomes" id="UP000094622">
    <property type="component" value="Unassembled WGS sequence"/>
</dbReference>
<gene>
    <name evidence="3" type="ORF">A6302_00651</name>
</gene>
<keyword evidence="4" id="KW-1185">Reference proteome</keyword>
<dbReference type="InterPro" id="IPR008258">
    <property type="entry name" value="Transglycosylase_SLT_dom_1"/>
</dbReference>
<dbReference type="Pfam" id="PF01464">
    <property type="entry name" value="SLT"/>
    <property type="match status" value="1"/>
</dbReference>
<dbReference type="EMBL" id="MCRJ01000009">
    <property type="protein sequence ID" value="ODN72026.1"/>
    <property type="molecule type" value="Genomic_DNA"/>
</dbReference>
<name>A0A1E3H8A6_9HYPH</name>
<dbReference type="RefSeq" id="WP_069305782.1">
    <property type="nucleotide sequence ID" value="NZ_MCRJ01000009.1"/>
</dbReference>
<accession>A0A1E3H8A6</accession>
<proteinExistence type="inferred from homology"/>
<reference evidence="3 4" key="1">
    <citation type="submission" date="2016-07" db="EMBL/GenBank/DDBJ databases">
        <title>Draft Genome Sequence of Methylobrevis pamukkalensis PK2.</title>
        <authorList>
            <person name="Vasilenko O.V."/>
            <person name="Doronina N.V."/>
            <person name="Shmareva M.N."/>
            <person name="Tarlachkov S.V."/>
            <person name="Mustakhimov I."/>
            <person name="Trotsenko Y.A."/>
        </authorList>
    </citation>
    <scope>NUCLEOTIDE SEQUENCE [LARGE SCALE GENOMIC DNA]</scope>
    <source>
        <strain evidence="3 4">PK2</strain>
    </source>
</reference>
<comment type="similarity">
    <text evidence="1">Belongs to the virb1 family.</text>
</comment>
<organism evidence="3 4">
    <name type="scientific">Methylobrevis pamukkalensis</name>
    <dbReference type="NCBI Taxonomy" id="1439726"/>
    <lineage>
        <taxon>Bacteria</taxon>
        <taxon>Pseudomonadati</taxon>
        <taxon>Pseudomonadota</taxon>
        <taxon>Alphaproteobacteria</taxon>
        <taxon>Hyphomicrobiales</taxon>
        <taxon>Pleomorphomonadaceae</taxon>
        <taxon>Methylobrevis</taxon>
    </lineage>
</organism>
<feature type="domain" description="Transglycosylase SLT" evidence="2">
    <location>
        <begin position="48"/>
        <end position="100"/>
    </location>
</feature>
<evidence type="ECO:0000313" key="4">
    <source>
        <dbReference type="Proteomes" id="UP000094622"/>
    </source>
</evidence>
<dbReference type="InterPro" id="IPR023346">
    <property type="entry name" value="Lysozyme-like_dom_sf"/>
</dbReference>